<name>A0AAD3ST37_NEPGR</name>
<dbReference type="GO" id="GO:0005634">
    <property type="term" value="C:nucleus"/>
    <property type="evidence" value="ECO:0007669"/>
    <property type="project" value="UniProtKB-SubCell"/>
</dbReference>
<keyword evidence="2" id="KW-0539">Nucleus</keyword>
<dbReference type="Proteomes" id="UP001279734">
    <property type="component" value="Unassembled WGS sequence"/>
</dbReference>
<comment type="subcellular location">
    <subcellularLocation>
        <location evidence="1">Nucleus</location>
    </subcellularLocation>
</comment>
<feature type="domain" description="DDT" evidence="3">
    <location>
        <begin position="76"/>
        <end position="113"/>
    </location>
</feature>
<dbReference type="PROSITE" id="PS50827">
    <property type="entry name" value="DDT"/>
    <property type="match status" value="1"/>
</dbReference>
<dbReference type="InterPro" id="IPR018501">
    <property type="entry name" value="DDT_dom"/>
</dbReference>
<sequence length="113" mass="12667">MARDCHSRKPATTEVHARQMQTSINRDQISVTTASSMVNSLVIARCQEDYGFVLGQSECLTRLSSFCVRTHASGAEQQVGDIPIVEEFFNVFSQELSHLPPFRDIDFSIEPMS</sequence>
<keyword evidence="5" id="KW-1185">Reference proteome</keyword>
<dbReference type="EMBL" id="BSYO01000017">
    <property type="protein sequence ID" value="GMH17108.1"/>
    <property type="molecule type" value="Genomic_DNA"/>
</dbReference>
<evidence type="ECO:0000256" key="1">
    <source>
        <dbReference type="ARBA" id="ARBA00004123"/>
    </source>
</evidence>
<proteinExistence type="predicted"/>
<gene>
    <name evidence="4" type="ORF">Nepgr_018949</name>
</gene>
<accession>A0AAD3ST37</accession>
<organism evidence="4 5">
    <name type="scientific">Nepenthes gracilis</name>
    <name type="common">Slender pitcher plant</name>
    <dbReference type="NCBI Taxonomy" id="150966"/>
    <lineage>
        <taxon>Eukaryota</taxon>
        <taxon>Viridiplantae</taxon>
        <taxon>Streptophyta</taxon>
        <taxon>Embryophyta</taxon>
        <taxon>Tracheophyta</taxon>
        <taxon>Spermatophyta</taxon>
        <taxon>Magnoliopsida</taxon>
        <taxon>eudicotyledons</taxon>
        <taxon>Gunneridae</taxon>
        <taxon>Pentapetalae</taxon>
        <taxon>Caryophyllales</taxon>
        <taxon>Nepenthaceae</taxon>
        <taxon>Nepenthes</taxon>
    </lineage>
</organism>
<comment type="caution">
    <text evidence="4">The sequence shown here is derived from an EMBL/GenBank/DDBJ whole genome shotgun (WGS) entry which is preliminary data.</text>
</comment>
<reference evidence="4" key="1">
    <citation type="submission" date="2023-05" db="EMBL/GenBank/DDBJ databases">
        <title>Nepenthes gracilis genome sequencing.</title>
        <authorList>
            <person name="Fukushima K."/>
        </authorList>
    </citation>
    <scope>NUCLEOTIDE SEQUENCE</scope>
    <source>
        <strain evidence="4">SING2019-196</strain>
    </source>
</reference>
<evidence type="ECO:0000259" key="3">
    <source>
        <dbReference type="PROSITE" id="PS50827"/>
    </source>
</evidence>
<evidence type="ECO:0000313" key="4">
    <source>
        <dbReference type="EMBL" id="GMH17108.1"/>
    </source>
</evidence>
<evidence type="ECO:0000313" key="5">
    <source>
        <dbReference type="Proteomes" id="UP001279734"/>
    </source>
</evidence>
<dbReference type="AlphaFoldDB" id="A0AAD3ST37"/>
<protein>
    <recommendedName>
        <fullName evidence="3">DDT domain-containing protein</fullName>
    </recommendedName>
</protein>
<evidence type="ECO:0000256" key="2">
    <source>
        <dbReference type="ARBA" id="ARBA00023242"/>
    </source>
</evidence>